<feature type="region of interest" description="Disordered" evidence="1">
    <location>
        <begin position="71"/>
        <end position="91"/>
    </location>
</feature>
<reference evidence="2 3" key="1">
    <citation type="submission" date="2016-01" db="EMBL/GenBank/DDBJ databases">
        <title>Whole genome sequencing of Bhargavaea cecembensis T14.</title>
        <authorList>
            <person name="Hong K.W."/>
        </authorList>
    </citation>
    <scope>NUCLEOTIDE SEQUENCE [LARGE SCALE GENOMIC DNA]</scope>
    <source>
        <strain evidence="2 3">T14</strain>
    </source>
</reference>
<dbReference type="InterPro" id="IPR012347">
    <property type="entry name" value="Ferritin-like"/>
</dbReference>
<dbReference type="Gene3D" id="1.20.1260.10">
    <property type="match status" value="1"/>
</dbReference>
<evidence type="ECO:0008006" key="4">
    <source>
        <dbReference type="Google" id="ProtNLM"/>
    </source>
</evidence>
<dbReference type="InterPro" id="IPR021617">
    <property type="entry name" value="DUF3231"/>
</dbReference>
<dbReference type="Pfam" id="PF11553">
    <property type="entry name" value="DUF3231"/>
    <property type="match status" value="1"/>
</dbReference>
<evidence type="ECO:0000313" key="3">
    <source>
        <dbReference type="Proteomes" id="UP000076490"/>
    </source>
</evidence>
<dbReference type="AlphaFoldDB" id="A0A161RFE2"/>
<name>A0A161RFE2_9BACL</name>
<sequence>MGVMSDNPKNEPLHYGEVVGLWAYVAANNGLISMYEAFVNHAGDKELIGLIEDTIKMMKAENTPIEKILKENGVTPPPALPSRGKASSEDIPTGAKFSDQEIAAILGVNAGQGLVSCSQVMGQCSREDVAAHFARFHADRATTGARLLRLTKQKGWLMTPPLHQQKSN</sequence>
<proteinExistence type="predicted"/>
<accession>A0A161RFE2</accession>
<comment type="caution">
    <text evidence="2">The sequence shown here is derived from an EMBL/GenBank/DDBJ whole genome shotgun (WGS) entry which is preliminary data.</text>
</comment>
<dbReference type="RefSeq" id="WP_063180393.1">
    <property type="nucleotide sequence ID" value="NZ_LQNT01000009.1"/>
</dbReference>
<dbReference type="OrthoDB" id="1934429at2"/>
<gene>
    <name evidence="2" type="ORF">AV656_07035</name>
</gene>
<protein>
    <recommendedName>
        <fullName evidence="4">DUF3231 domain-containing protein</fullName>
    </recommendedName>
</protein>
<evidence type="ECO:0000313" key="2">
    <source>
        <dbReference type="EMBL" id="KZE38652.1"/>
    </source>
</evidence>
<dbReference type="Proteomes" id="UP000076490">
    <property type="component" value="Unassembled WGS sequence"/>
</dbReference>
<dbReference type="EMBL" id="LQNT01000009">
    <property type="protein sequence ID" value="KZE38652.1"/>
    <property type="molecule type" value="Genomic_DNA"/>
</dbReference>
<organism evidence="2 3">
    <name type="scientific">Bhargavaea cecembensis</name>
    <dbReference type="NCBI Taxonomy" id="394098"/>
    <lineage>
        <taxon>Bacteria</taxon>
        <taxon>Bacillati</taxon>
        <taxon>Bacillota</taxon>
        <taxon>Bacilli</taxon>
        <taxon>Bacillales</taxon>
        <taxon>Caryophanaceae</taxon>
        <taxon>Bhargavaea</taxon>
    </lineage>
</organism>
<evidence type="ECO:0000256" key="1">
    <source>
        <dbReference type="SAM" id="MobiDB-lite"/>
    </source>
</evidence>